<sequence>MWMGFSGMFRQLLETLEHAGLRFPDRMLERCLHVLKHRGPRALLRLADRLGNDLTQQKGIGEHLDYLRKREALMQYPAFRAHGWPIGSGMVESNGRTVSGKR</sequence>
<evidence type="ECO:0000313" key="1">
    <source>
        <dbReference type="EMBL" id="GHO57819.1"/>
    </source>
</evidence>
<reference evidence="1 2" key="1">
    <citation type="journal article" date="2021" name="Int. J. Syst. Evol. Microbiol.">
        <title>Reticulibacter mediterranei gen. nov., sp. nov., within the new family Reticulibacteraceae fam. nov., and Ktedonospora formicarum gen. nov., sp. nov., Ktedonobacter robiniae sp. nov., Dictyobacter formicarum sp. nov. and Dictyobacter arantiisoli sp. nov., belonging to the class Ktedonobacteria.</title>
        <authorList>
            <person name="Yabe S."/>
            <person name="Zheng Y."/>
            <person name="Wang C.M."/>
            <person name="Sakai Y."/>
            <person name="Abe K."/>
            <person name="Yokota A."/>
            <person name="Donadio S."/>
            <person name="Cavaletti L."/>
            <person name="Monciardini P."/>
        </authorList>
    </citation>
    <scope>NUCLEOTIDE SEQUENCE [LARGE SCALE GENOMIC DNA]</scope>
    <source>
        <strain evidence="1 2">SOSP1-30</strain>
    </source>
</reference>
<proteinExistence type="predicted"/>
<evidence type="ECO:0000313" key="2">
    <source>
        <dbReference type="Proteomes" id="UP000654345"/>
    </source>
</evidence>
<organism evidence="1 2">
    <name type="scientific">Ktedonobacter robiniae</name>
    <dbReference type="NCBI Taxonomy" id="2778365"/>
    <lineage>
        <taxon>Bacteria</taxon>
        <taxon>Bacillati</taxon>
        <taxon>Chloroflexota</taxon>
        <taxon>Ktedonobacteria</taxon>
        <taxon>Ktedonobacterales</taxon>
        <taxon>Ktedonobacteraceae</taxon>
        <taxon>Ktedonobacter</taxon>
    </lineage>
</organism>
<accession>A0ABQ3UYS9</accession>
<name>A0ABQ3UYS9_9CHLR</name>
<gene>
    <name evidence="1" type="ORF">KSB_62940</name>
</gene>
<dbReference type="EMBL" id="BNJG01000002">
    <property type="protein sequence ID" value="GHO57819.1"/>
    <property type="molecule type" value="Genomic_DNA"/>
</dbReference>
<comment type="caution">
    <text evidence="1">The sequence shown here is derived from an EMBL/GenBank/DDBJ whole genome shotgun (WGS) entry which is preliminary data.</text>
</comment>
<dbReference type="Proteomes" id="UP000654345">
    <property type="component" value="Unassembled WGS sequence"/>
</dbReference>
<keyword evidence="2" id="KW-1185">Reference proteome</keyword>
<protein>
    <submittedName>
        <fullName evidence="1">Uncharacterized protein</fullName>
    </submittedName>
</protein>